<evidence type="ECO:0000313" key="12">
    <source>
        <dbReference type="Proteomes" id="UP000442782"/>
    </source>
</evidence>
<organism evidence="5 16">
    <name type="scientific">Staphylococcus aureus</name>
    <dbReference type="NCBI Taxonomy" id="1280"/>
    <lineage>
        <taxon>Bacteria</taxon>
        <taxon>Bacillati</taxon>
        <taxon>Bacillota</taxon>
        <taxon>Bacilli</taxon>
        <taxon>Bacillales</taxon>
        <taxon>Staphylococcaceae</taxon>
        <taxon>Staphylococcus</taxon>
    </lineage>
</organism>
<dbReference type="Pfam" id="PF06116">
    <property type="entry name" value="RinB"/>
    <property type="match status" value="1"/>
</dbReference>
<evidence type="ECO:0000313" key="13">
    <source>
        <dbReference type="Proteomes" id="UP000443506"/>
    </source>
</evidence>
<dbReference type="Proteomes" id="UP000505390">
    <property type="component" value="Unassembled WGS sequence"/>
</dbReference>
<dbReference type="Proteomes" id="UP000443506">
    <property type="component" value="Unassembled WGS sequence"/>
</dbReference>
<dbReference type="EMBL" id="CACTQT010000023">
    <property type="protein sequence ID" value="CAA4399331.1"/>
    <property type="molecule type" value="Genomic_DNA"/>
</dbReference>
<dbReference type="Proteomes" id="UP000293434">
    <property type="component" value="Unassembled WGS sequence"/>
</dbReference>
<dbReference type="Proteomes" id="UP000443708">
    <property type="component" value="Unassembled WGS sequence"/>
</dbReference>
<dbReference type="EMBL" id="CACUNS010000024">
    <property type="protein sequence ID" value="CAA6128743.1"/>
    <property type="molecule type" value="Genomic_DNA"/>
</dbReference>
<evidence type="ECO:0000313" key="6">
    <source>
        <dbReference type="EMBL" id="CAA6391377.1"/>
    </source>
</evidence>
<gene>
    <name evidence="9" type="ORF">EIG94_01830</name>
    <name evidence="2" type="ORF">SAMEA1029512_02747</name>
    <name evidence="1" type="ORF">SAMEA1029528_02732</name>
    <name evidence="3" type="ORF">SAMEA2078260_02669</name>
    <name evidence="5" type="ORF">SAMEA2078588_02679</name>
    <name evidence="6" type="ORF">SAMEA2080344_02665</name>
    <name evidence="4" type="ORF">SAMEA2081063_02710</name>
    <name evidence="7" type="ORF">SAMEA4008575_02792</name>
    <name evidence="8" type="ORF">SAMEA70146418_02844</name>
</gene>
<dbReference type="GO" id="GO:0006355">
    <property type="term" value="P:regulation of DNA-templated transcription"/>
    <property type="evidence" value="ECO:0007669"/>
    <property type="project" value="InterPro"/>
</dbReference>
<accession>A0A2I7Y933</accession>
<reference evidence="9 10" key="1">
    <citation type="submission" date="2018-11" db="EMBL/GenBank/DDBJ databases">
        <title>Genomic profiling of Staphylococcus species from a Poultry farm system in KwaZulu-Natal, South Africa.</title>
        <authorList>
            <person name="Amoako D.G."/>
            <person name="Somboro A.M."/>
            <person name="Abia A.L.K."/>
            <person name="Bester L.A."/>
            <person name="Essack S.Y."/>
        </authorList>
    </citation>
    <scope>NUCLEOTIDE SEQUENCE [LARGE SCALE GENOMIC DNA]</scope>
    <source>
        <strain evidence="9 10">SA9</strain>
    </source>
</reference>
<proteinExistence type="predicted"/>
<dbReference type="EMBL" id="CACTOE010000031">
    <property type="protein sequence ID" value="CAA4168595.1"/>
    <property type="molecule type" value="Genomic_DNA"/>
</dbReference>
<evidence type="ECO:0000313" key="8">
    <source>
        <dbReference type="EMBL" id="CAC8238818.1"/>
    </source>
</evidence>
<dbReference type="RefSeq" id="WP_000792995.1">
    <property type="nucleotide sequence ID" value="NZ_AP025249.1"/>
</dbReference>
<evidence type="ECO:0000313" key="16">
    <source>
        <dbReference type="Proteomes" id="UP000459702"/>
    </source>
</evidence>
<evidence type="ECO:0000313" key="2">
    <source>
        <dbReference type="EMBL" id="CAA4168595.1"/>
    </source>
</evidence>
<evidence type="ECO:0000313" key="10">
    <source>
        <dbReference type="Proteomes" id="UP000293434"/>
    </source>
</evidence>
<evidence type="ECO:0000313" key="1">
    <source>
        <dbReference type="EMBL" id="CAA4168059.1"/>
    </source>
</evidence>
<comment type="caution">
    <text evidence="5">The sequence shown here is derived from an EMBL/GenBank/DDBJ whole genome shotgun (WGS) entry which is preliminary data.</text>
</comment>
<dbReference type="Proteomes" id="UP000459702">
    <property type="component" value="Unassembled WGS sequence"/>
</dbReference>
<evidence type="ECO:0000313" key="18">
    <source>
        <dbReference type="Proteomes" id="UP000507112"/>
    </source>
</evidence>
<evidence type="ECO:0000313" key="14">
    <source>
        <dbReference type="Proteomes" id="UP000443708"/>
    </source>
</evidence>
<evidence type="ECO:0000313" key="3">
    <source>
        <dbReference type="EMBL" id="CAA4399331.1"/>
    </source>
</evidence>
<dbReference type="EMBL" id="CAIIGD010000018">
    <property type="protein sequence ID" value="CAC8238818.1"/>
    <property type="molecule type" value="Genomic_DNA"/>
</dbReference>
<dbReference type="EMBL" id="CACURZ010000022">
    <property type="protein sequence ID" value="CAA6391377.1"/>
    <property type="molecule type" value="Genomic_DNA"/>
</dbReference>
<name>A0A2I7Y933_STAAU</name>
<evidence type="ECO:0000313" key="7">
    <source>
        <dbReference type="EMBL" id="CAC5811480.1"/>
    </source>
</evidence>
<dbReference type="Proteomes" id="UP000459586">
    <property type="component" value="Unassembled WGS sequence"/>
</dbReference>
<dbReference type="Proteomes" id="UP000442696">
    <property type="component" value="Unassembled WGS sequence"/>
</dbReference>
<dbReference type="EMBL" id="CAIGXB010000017">
    <property type="protein sequence ID" value="CAC5811480.1"/>
    <property type="molecule type" value="Genomic_DNA"/>
</dbReference>
<dbReference type="AlphaFoldDB" id="A0A2I7Y933"/>
<dbReference type="EMBL" id="RQTC01000017">
    <property type="protein sequence ID" value="RZH95701.1"/>
    <property type="molecule type" value="Genomic_DNA"/>
</dbReference>
<dbReference type="NCBIfam" id="NF047427">
    <property type="entry name" value="phage_activ_RinB"/>
    <property type="match status" value="1"/>
</dbReference>
<sequence length="51" mass="5807">MKNLIKLVMFVTALALVKKAVESLLVYLEANDEVEIPVDFVKTDHLHLNKI</sequence>
<evidence type="ECO:0000313" key="5">
    <source>
        <dbReference type="EMBL" id="CAA6128743.1"/>
    </source>
</evidence>
<evidence type="ECO:0000313" key="11">
    <source>
        <dbReference type="Proteomes" id="UP000442696"/>
    </source>
</evidence>
<dbReference type="Proteomes" id="UP000442782">
    <property type="component" value="Unassembled WGS sequence"/>
</dbReference>
<dbReference type="InterPro" id="IPR009300">
    <property type="entry name" value="Transcription_activator_RinB"/>
</dbReference>
<protein>
    <submittedName>
        <fullName evidence="5">Phage protein</fullName>
    </submittedName>
    <submittedName>
        <fullName evidence="9">Transcriptional regulator</fullName>
    </submittedName>
</protein>
<evidence type="ECO:0000313" key="4">
    <source>
        <dbReference type="EMBL" id="CAA4707113.1"/>
    </source>
</evidence>
<dbReference type="EMBL" id="CACTPI010000021">
    <property type="protein sequence ID" value="CAA4168059.1"/>
    <property type="molecule type" value="Genomic_DNA"/>
</dbReference>
<dbReference type="EMBL" id="CACTWD010000024">
    <property type="protein sequence ID" value="CAA4707113.1"/>
    <property type="molecule type" value="Genomic_DNA"/>
</dbReference>
<evidence type="ECO:0000313" key="15">
    <source>
        <dbReference type="Proteomes" id="UP000459586"/>
    </source>
</evidence>
<reference evidence="11 12" key="2">
    <citation type="submission" date="2019-12" db="EMBL/GenBank/DDBJ databases">
        <authorList>
            <consortium name="Pathogen Informatics"/>
        </authorList>
    </citation>
    <scope>NUCLEOTIDE SEQUENCE [LARGE SCALE GENOMIC DNA]</scope>
    <source>
        <strain evidence="8 18">MOS105</strain>
        <strain evidence="1 14">S040_N01_C01</strain>
        <strain evidence="2 12">S087_N01_C01</strain>
        <strain evidence="7 17">SG160</strain>
        <strain evidence="5 16">T012_N10_C04</strain>
        <strain evidence="3 11">T012_N16_C08</strain>
        <strain evidence="4 13">T065_N03_C06</strain>
        <strain evidence="6 15">T197_A02_C01</strain>
    </source>
</reference>
<evidence type="ECO:0000313" key="9">
    <source>
        <dbReference type="EMBL" id="RZH95701.1"/>
    </source>
</evidence>
<dbReference type="Proteomes" id="UP000507112">
    <property type="component" value="Unassembled WGS sequence"/>
</dbReference>
<evidence type="ECO:0000313" key="17">
    <source>
        <dbReference type="Proteomes" id="UP000505390"/>
    </source>
</evidence>